<dbReference type="EMBL" id="CZBV01000011">
    <property type="protein sequence ID" value="CUQ91465.1"/>
    <property type="molecule type" value="Genomic_DNA"/>
</dbReference>
<dbReference type="RefSeq" id="WP_055288108.1">
    <property type="nucleotide sequence ID" value="NZ_CABIXW010000011.1"/>
</dbReference>
<evidence type="ECO:0000313" key="1">
    <source>
        <dbReference type="EMBL" id="CUQ91465.1"/>
    </source>
</evidence>
<sequence length="652" mass="76274">MIKSTIRKIMDDVQTISYTQLENRLEKYSEISFDIFDTLIKRDVPKPTDVFRLMGKCMRDDSFYENRVGAERIARQALGEVSLEDIYNIMYSNHEDKKQKLMSNEIEYENSLCTVNKDMIDIYNRIVKDKRVFLISDMYLSREVIQSILDNNGINGYEALIVSNEIGKTKSSGELYEYVKSEYGCKNMCHVGNNFMSDYVAAKKSGLSSCKIKTNTYRLERKFDIESDKDAYLSAFLSNHHSYDENYFYNFGYERFGPVLYGFIKWMYEDLVKEGIQEVYFMARDGFIMRKVYRELGYDKKIPDRYFEASRRSLRVPSYRNNNSIEYVINESPLLSTTNMEQLLDSLGLEASDYENVIKEYGFTLRGHIRRDELKDNPDFVKLYQRIKSDVINNSSKEFENLINYLKQCDFSKKIAVVDIGWGGSMQKNLIQTLNNNGISSDITGYYLGLSKKSRENLGKNGYKAKGYLFDCLNNSNDKDIEIAFRPLFETLFLEQSGSVKCYETREDGVVAAVRYEYEYLKDGELSHEAQKVINIQKGAVNFAKDFKDSKVSDYINSDVKTLFKYMYTTGTNPNMQDVKMFGDFIFFNNGSENYLARPKKVLSYVLNPKKCLRDLSEAQWKVGFFKRLMKIPFPYLRLYMKLHRMNNNEED</sequence>
<dbReference type="Proteomes" id="UP000095780">
    <property type="component" value="Unassembled WGS sequence"/>
</dbReference>
<dbReference type="Gene3D" id="1.10.150.400">
    <property type="match status" value="1"/>
</dbReference>
<dbReference type="InterPro" id="IPR006439">
    <property type="entry name" value="HAD-SF_hydro_IA"/>
</dbReference>
<dbReference type="InterPro" id="IPR018184">
    <property type="entry name" value="Integrin_alpha_C_CS"/>
</dbReference>
<organism evidence="1 2">
    <name type="scientific">Lachnospira eligens</name>
    <dbReference type="NCBI Taxonomy" id="39485"/>
    <lineage>
        <taxon>Bacteria</taxon>
        <taxon>Bacillati</taxon>
        <taxon>Bacillota</taxon>
        <taxon>Clostridia</taxon>
        <taxon>Lachnospirales</taxon>
        <taxon>Lachnospiraceae</taxon>
        <taxon>Lachnospira</taxon>
    </lineage>
</organism>
<evidence type="ECO:0000313" key="2">
    <source>
        <dbReference type="Proteomes" id="UP000095780"/>
    </source>
</evidence>
<dbReference type="InterPro" id="IPR036412">
    <property type="entry name" value="HAD-like_sf"/>
</dbReference>
<dbReference type="PROSITE" id="PS00242">
    <property type="entry name" value="INTEGRIN_ALPHA"/>
    <property type="match status" value="1"/>
</dbReference>
<reference evidence="1 2" key="1">
    <citation type="submission" date="2015-09" db="EMBL/GenBank/DDBJ databases">
        <authorList>
            <consortium name="Pathogen Informatics"/>
        </authorList>
    </citation>
    <scope>NUCLEOTIDE SEQUENCE [LARGE SCALE GENOMIC DNA]</scope>
    <source>
        <strain evidence="1 2">2789STDY5834878</strain>
    </source>
</reference>
<dbReference type="NCBIfam" id="TIGR01549">
    <property type="entry name" value="HAD-SF-IA-v1"/>
    <property type="match status" value="1"/>
</dbReference>
<dbReference type="Gene3D" id="3.40.50.1000">
    <property type="entry name" value="HAD superfamily/HAD-like"/>
    <property type="match status" value="1"/>
</dbReference>
<proteinExistence type="predicted"/>
<accession>A0A174ZVW1</accession>
<name>A0A174ZVW1_9FIRM</name>
<gene>
    <name evidence="1" type="ORF">ERS852492_02891</name>
</gene>
<dbReference type="GO" id="GO:0016787">
    <property type="term" value="F:hydrolase activity"/>
    <property type="evidence" value="ECO:0007669"/>
    <property type="project" value="UniProtKB-KW"/>
</dbReference>
<dbReference type="InterPro" id="IPR023214">
    <property type="entry name" value="HAD_sf"/>
</dbReference>
<dbReference type="AlphaFoldDB" id="A0A174ZVW1"/>
<dbReference type="SUPFAM" id="SSF56784">
    <property type="entry name" value="HAD-like"/>
    <property type="match status" value="1"/>
</dbReference>
<keyword evidence="1" id="KW-0378">Hydrolase</keyword>
<protein>
    <submittedName>
        <fullName evidence="1">Predicted hydrolase (HAD superfamily)</fullName>
    </submittedName>
</protein>